<evidence type="ECO:0000256" key="5">
    <source>
        <dbReference type="ARBA" id="ARBA00023288"/>
    </source>
</evidence>
<dbReference type="AlphaFoldDB" id="A0A2A3YEB1"/>
<sequence length="427" mass="45501">MATSGTTALLGVAACSSGETNGDDSGAGSGPATGEIEFWAWAAGLDTIVDEFNASQSDITVNYNVIPSGADAYKKIESAVKSGSGPDLAQVEAQQIPTFAVSGGVLMDVATGAEQYKQNYSPATWNSAGFQGQQYGIPNDQGPLVAYVNDDLLTAAGAEFADTWEEYRDLADKVRTDTDAYLGTLVTAGAFMAAVSWQNNAHWFAIEDDSWVVSLNGEATREALNFWIGMANDDLVTVNPGGNAGFWQTLDASEVVSYTTGIWGYRGMKGNLERTSGAWRAMPVPQWEGIEPMNSLWGGSNWAVMEGSKNAAAALKFADWLAAEPTAMNLQYENSGYYPASDAEQVDGYAESDEFFGGQKVASVFAEAADLVGDDWQWGPSMTTVYTLLEDSIGDAIKTGDCTEMLNSVQEEVVGRLRDSGLEVREG</sequence>
<gene>
    <name evidence="6" type="ORF">CIK66_18465</name>
</gene>
<evidence type="ECO:0008006" key="8">
    <source>
        <dbReference type="Google" id="ProtNLM"/>
    </source>
</evidence>
<evidence type="ECO:0000256" key="2">
    <source>
        <dbReference type="ARBA" id="ARBA00022729"/>
    </source>
</evidence>
<evidence type="ECO:0000256" key="4">
    <source>
        <dbReference type="ARBA" id="ARBA00023139"/>
    </source>
</evidence>
<keyword evidence="7" id="KW-1185">Reference proteome</keyword>
<dbReference type="InterPro" id="IPR006059">
    <property type="entry name" value="SBP"/>
</dbReference>
<evidence type="ECO:0000313" key="6">
    <source>
        <dbReference type="EMBL" id="PCC37608.1"/>
    </source>
</evidence>
<name>A0A2A3YEB1_9MICO</name>
<dbReference type="Gene3D" id="3.40.190.10">
    <property type="entry name" value="Periplasmic binding protein-like II"/>
    <property type="match status" value="1"/>
</dbReference>
<evidence type="ECO:0000313" key="7">
    <source>
        <dbReference type="Proteomes" id="UP000218598"/>
    </source>
</evidence>
<protein>
    <recommendedName>
        <fullName evidence="8">ABC transporter substrate-binding protein</fullName>
    </recommendedName>
</protein>
<organism evidence="6 7">
    <name type="scientific">Brachybacterium alimentarium</name>
    <dbReference type="NCBI Taxonomy" id="47845"/>
    <lineage>
        <taxon>Bacteria</taxon>
        <taxon>Bacillati</taxon>
        <taxon>Actinomycetota</taxon>
        <taxon>Actinomycetes</taxon>
        <taxon>Micrococcales</taxon>
        <taxon>Dermabacteraceae</taxon>
        <taxon>Brachybacterium</taxon>
    </lineage>
</organism>
<dbReference type="PANTHER" id="PTHR43649">
    <property type="entry name" value="ARABINOSE-BINDING PROTEIN-RELATED"/>
    <property type="match status" value="1"/>
</dbReference>
<comment type="caution">
    <text evidence="6">The sequence shown here is derived from an EMBL/GenBank/DDBJ whole genome shotgun (WGS) entry which is preliminary data.</text>
</comment>
<dbReference type="EMBL" id="NRGR01000056">
    <property type="protein sequence ID" value="PCC37608.1"/>
    <property type="molecule type" value="Genomic_DNA"/>
</dbReference>
<reference evidence="6 7" key="1">
    <citation type="journal article" date="2017" name="Elife">
        <title>Extensive horizontal gene transfer in cheese-associated bacteria.</title>
        <authorList>
            <person name="Bonham K.S."/>
            <person name="Wolfe B.E."/>
            <person name="Dutton R.J."/>
        </authorList>
    </citation>
    <scope>NUCLEOTIDE SEQUENCE [LARGE SCALE GENOMIC DNA]</scope>
    <source>
        <strain evidence="6 7">341_9</strain>
    </source>
</reference>
<dbReference type="InterPro" id="IPR050490">
    <property type="entry name" value="Bact_solute-bd_prot1"/>
</dbReference>
<keyword evidence="3" id="KW-0472">Membrane</keyword>
<dbReference type="Pfam" id="PF01547">
    <property type="entry name" value="SBP_bac_1"/>
    <property type="match status" value="1"/>
</dbReference>
<evidence type="ECO:0000256" key="1">
    <source>
        <dbReference type="ARBA" id="ARBA00022475"/>
    </source>
</evidence>
<dbReference type="Proteomes" id="UP000218598">
    <property type="component" value="Unassembled WGS sequence"/>
</dbReference>
<dbReference type="PANTHER" id="PTHR43649:SF33">
    <property type="entry name" value="POLYGALACTURONAN_RHAMNOGALACTURONAN-BINDING PROTEIN YTCQ"/>
    <property type="match status" value="1"/>
</dbReference>
<evidence type="ECO:0000256" key="3">
    <source>
        <dbReference type="ARBA" id="ARBA00023136"/>
    </source>
</evidence>
<dbReference type="SUPFAM" id="SSF53850">
    <property type="entry name" value="Periplasmic binding protein-like II"/>
    <property type="match status" value="1"/>
</dbReference>
<keyword evidence="4" id="KW-0564">Palmitate</keyword>
<proteinExistence type="predicted"/>
<keyword evidence="5" id="KW-0449">Lipoprotein</keyword>
<accession>A0A2A3YEB1</accession>
<keyword evidence="1" id="KW-1003">Cell membrane</keyword>
<keyword evidence="2" id="KW-0732">Signal</keyword>